<dbReference type="Pfam" id="PF05707">
    <property type="entry name" value="Zot"/>
    <property type="match status" value="1"/>
</dbReference>
<dbReference type="Proteomes" id="UP000575469">
    <property type="component" value="Unassembled WGS sequence"/>
</dbReference>
<sequence length="448" mass="48896">MLIVHEGLPGSGKTFEAVVKRLIPALQKGRKVYARINGLDHAKIAEVSGVDEAKVRELLHEIPEAKVLLWNEIAENDSLVILDEAQNFWPHGATRSMSQDQIKAVAEHRHRGLDVVLMCQVLQGAGGVHPVWVNRVDQKIVFEKLNARGKDNKYKWTSYKGLHNGTKIKFAQVNKGTEGYDSKYFGTYASHQASTENTETYKDERTNIWNNPVMKRWLPLFGLALVVAVGYLWHALKGGGLEKDMNAGHKIETKTAVVTAPAPGAASGVAANVSQAQPVGAKPEPVSSGQKQESMADDYVAAISQKWRPRLAGLVWATNKARLVVEWYDESNRVKERLSAAQLEEFGWGVARSAYGDHVILSKGGMHVAVTSWPMEEFGRVPERDNRALHEMAVGTGGGSFDAGQRGDEGGGVVRVASSGADDDARWSGYGGDGLIKHAKPVHTVLSN</sequence>
<evidence type="ECO:0000313" key="2">
    <source>
        <dbReference type="EMBL" id="NMV38264.1"/>
    </source>
</evidence>
<proteinExistence type="predicted"/>
<organism evidence="2 3">
    <name type="scientific">Ralstonia insidiosa</name>
    <dbReference type="NCBI Taxonomy" id="190721"/>
    <lineage>
        <taxon>Bacteria</taxon>
        <taxon>Pseudomonadati</taxon>
        <taxon>Pseudomonadota</taxon>
        <taxon>Betaproteobacteria</taxon>
        <taxon>Burkholderiales</taxon>
        <taxon>Burkholderiaceae</taxon>
        <taxon>Ralstonia</taxon>
    </lineage>
</organism>
<dbReference type="InterPro" id="IPR027417">
    <property type="entry name" value="P-loop_NTPase"/>
</dbReference>
<comment type="caution">
    <text evidence="2">The sequence shown here is derived from an EMBL/GenBank/DDBJ whole genome shotgun (WGS) entry which is preliminary data.</text>
</comment>
<dbReference type="RefSeq" id="WP_169340055.1">
    <property type="nucleotide sequence ID" value="NZ_JABBZM010000008.1"/>
</dbReference>
<dbReference type="AlphaFoldDB" id="A0A848P0R5"/>
<dbReference type="SUPFAM" id="SSF52540">
    <property type="entry name" value="P-loop containing nucleoside triphosphate hydrolases"/>
    <property type="match status" value="1"/>
</dbReference>
<dbReference type="InterPro" id="IPR008900">
    <property type="entry name" value="Zot_N"/>
</dbReference>
<accession>A0A848P0R5</accession>
<name>A0A848P0R5_9RALS</name>
<dbReference type="EMBL" id="JABBZM010000008">
    <property type="protein sequence ID" value="NMV38264.1"/>
    <property type="molecule type" value="Genomic_DNA"/>
</dbReference>
<protein>
    <submittedName>
        <fullName evidence="2">Zonular occludens toxin</fullName>
    </submittedName>
</protein>
<feature type="domain" description="Zona occludens toxin N-terminal" evidence="1">
    <location>
        <begin position="1"/>
        <end position="191"/>
    </location>
</feature>
<dbReference type="Gene3D" id="3.40.50.300">
    <property type="entry name" value="P-loop containing nucleotide triphosphate hydrolases"/>
    <property type="match status" value="1"/>
</dbReference>
<gene>
    <name evidence="2" type="ORF">HGR00_10140</name>
</gene>
<reference evidence="2 3" key="1">
    <citation type="submission" date="2020-04" db="EMBL/GenBank/DDBJ databases">
        <title>Ralstonia insidiosa genome sequencing and assembly.</title>
        <authorList>
            <person name="Martins R.C.R."/>
            <person name="Perdigao-Neto L.V."/>
            <person name="Levin A.S.S."/>
            <person name="Costa S.F."/>
        </authorList>
    </citation>
    <scope>NUCLEOTIDE SEQUENCE [LARGE SCALE GENOMIC DNA]</scope>
    <source>
        <strain evidence="2 3">5047</strain>
    </source>
</reference>
<evidence type="ECO:0000259" key="1">
    <source>
        <dbReference type="Pfam" id="PF05707"/>
    </source>
</evidence>
<evidence type="ECO:0000313" key="3">
    <source>
        <dbReference type="Proteomes" id="UP000575469"/>
    </source>
</evidence>